<keyword evidence="2" id="KW-1185">Reference proteome</keyword>
<dbReference type="Proteomes" id="UP000499080">
    <property type="component" value="Unassembled WGS sequence"/>
</dbReference>
<sequence length="128" mass="14966">MREDTRLQLGDLSSLRTNHQEARQQSLPCLLKVRCLKKRERKKEERDESKKGGVVPPSFFRESEFRELEIRATNGLFSFTPWVAESISAGKVSLWWTVLHFIERLFNLDILYQASVFLITHPELSVDC</sequence>
<dbReference type="EMBL" id="BGPR01003684">
    <property type="protein sequence ID" value="GBM91215.1"/>
    <property type="molecule type" value="Genomic_DNA"/>
</dbReference>
<dbReference type="AlphaFoldDB" id="A0A4Y2JMZ5"/>
<proteinExistence type="predicted"/>
<protein>
    <submittedName>
        <fullName evidence="1">Uncharacterized protein</fullName>
    </submittedName>
</protein>
<gene>
    <name evidence="1" type="ORF">AVEN_211507_1</name>
</gene>
<reference evidence="1 2" key="1">
    <citation type="journal article" date="2019" name="Sci. Rep.">
        <title>Orb-weaving spider Araneus ventricosus genome elucidates the spidroin gene catalogue.</title>
        <authorList>
            <person name="Kono N."/>
            <person name="Nakamura H."/>
            <person name="Ohtoshi R."/>
            <person name="Moran D.A.P."/>
            <person name="Shinohara A."/>
            <person name="Yoshida Y."/>
            <person name="Fujiwara M."/>
            <person name="Mori M."/>
            <person name="Tomita M."/>
            <person name="Arakawa K."/>
        </authorList>
    </citation>
    <scope>NUCLEOTIDE SEQUENCE [LARGE SCALE GENOMIC DNA]</scope>
</reference>
<accession>A0A4Y2JMZ5</accession>
<evidence type="ECO:0000313" key="1">
    <source>
        <dbReference type="EMBL" id="GBM91215.1"/>
    </source>
</evidence>
<evidence type="ECO:0000313" key="2">
    <source>
        <dbReference type="Proteomes" id="UP000499080"/>
    </source>
</evidence>
<organism evidence="1 2">
    <name type="scientific">Araneus ventricosus</name>
    <name type="common">Orbweaver spider</name>
    <name type="synonym">Epeira ventricosa</name>
    <dbReference type="NCBI Taxonomy" id="182803"/>
    <lineage>
        <taxon>Eukaryota</taxon>
        <taxon>Metazoa</taxon>
        <taxon>Ecdysozoa</taxon>
        <taxon>Arthropoda</taxon>
        <taxon>Chelicerata</taxon>
        <taxon>Arachnida</taxon>
        <taxon>Araneae</taxon>
        <taxon>Araneomorphae</taxon>
        <taxon>Entelegynae</taxon>
        <taxon>Araneoidea</taxon>
        <taxon>Araneidae</taxon>
        <taxon>Araneus</taxon>
    </lineage>
</organism>
<name>A0A4Y2JMZ5_ARAVE</name>
<comment type="caution">
    <text evidence="1">The sequence shown here is derived from an EMBL/GenBank/DDBJ whole genome shotgun (WGS) entry which is preliminary data.</text>
</comment>